<keyword evidence="5" id="KW-0276">Fatty acid metabolism</keyword>
<evidence type="ECO:0000256" key="5">
    <source>
        <dbReference type="ARBA" id="ARBA00022832"/>
    </source>
</evidence>
<dbReference type="GO" id="GO:0006635">
    <property type="term" value="P:fatty acid beta-oxidation"/>
    <property type="evidence" value="ECO:0007669"/>
    <property type="project" value="UniProtKB-UniPathway"/>
</dbReference>
<evidence type="ECO:0000256" key="6">
    <source>
        <dbReference type="ARBA" id="ARBA00022963"/>
    </source>
</evidence>
<evidence type="ECO:0000256" key="10">
    <source>
        <dbReference type="ARBA" id="ARBA00023239"/>
    </source>
</evidence>
<gene>
    <name evidence="15" type="ORF">HOQ43_02675</name>
</gene>
<evidence type="ECO:0000256" key="1">
    <source>
        <dbReference type="ARBA" id="ARBA00005005"/>
    </source>
</evidence>
<comment type="pathway">
    <text evidence="1">Lipid metabolism; fatty acid beta-oxidation.</text>
</comment>
<accession>A0A850BZN6</accession>
<dbReference type="InterPro" id="IPR029045">
    <property type="entry name" value="ClpP/crotonase-like_dom_sf"/>
</dbReference>
<comment type="catalytic activity">
    <reaction evidence="12">
        <text>a (3S)-3-hydroxyacyl-CoA + NAD(+) = a 3-oxoacyl-CoA + NADH + H(+)</text>
        <dbReference type="Rhea" id="RHEA:22432"/>
        <dbReference type="ChEBI" id="CHEBI:15378"/>
        <dbReference type="ChEBI" id="CHEBI:57318"/>
        <dbReference type="ChEBI" id="CHEBI:57540"/>
        <dbReference type="ChEBI" id="CHEBI:57945"/>
        <dbReference type="ChEBI" id="CHEBI:90726"/>
        <dbReference type="EC" id="1.1.1.35"/>
    </reaction>
</comment>
<protein>
    <submittedName>
        <fullName evidence="15">3-hydroxyacyl-CoA dehydrogenase</fullName>
    </submittedName>
</protein>
<reference evidence="15 16" key="1">
    <citation type="submission" date="2020-05" db="EMBL/GenBank/DDBJ databases">
        <title>DNA-SIP metagenomic assembled genomes.</title>
        <authorList>
            <person name="Yu J."/>
        </authorList>
    </citation>
    <scope>NUCLEOTIDE SEQUENCE [LARGE SCALE GENOMIC DNA]</scope>
    <source>
        <strain evidence="15">Bin5.27</strain>
    </source>
</reference>
<keyword evidence="10" id="KW-0456">Lyase</keyword>
<dbReference type="SUPFAM" id="SSF52096">
    <property type="entry name" value="ClpP/crotonase"/>
    <property type="match status" value="1"/>
</dbReference>
<comment type="similarity">
    <text evidence="4">Belongs to the 3-hydroxyacyl-CoA dehydrogenase family.</text>
</comment>
<dbReference type="GO" id="GO:0016509">
    <property type="term" value="F:long-chain (3S)-3-hydroxyacyl-CoA dehydrogenase (NAD+) activity"/>
    <property type="evidence" value="ECO:0007669"/>
    <property type="project" value="TreeGrafter"/>
</dbReference>
<dbReference type="FunFam" id="3.90.226.10:FF:000047">
    <property type="entry name" value="Probable 3-hydroxyacyl-CoA dehydrogenase"/>
    <property type="match status" value="1"/>
</dbReference>
<dbReference type="FunFam" id="1.10.1040.50:FF:000005">
    <property type="entry name" value="Probable 3-hydroxyacyl-CoA dehydrogenase"/>
    <property type="match status" value="1"/>
</dbReference>
<dbReference type="SUPFAM" id="SSF48179">
    <property type="entry name" value="6-phosphogluconate dehydrogenase C-terminal domain-like"/>
    <property type="match status" value="2"/>
</dbReference>
<evidence type="ECO:0000259" key="14">
    <source>
        <dbReference type="Pfam" id="PF02737"/>
    </source>
</evidence>
<dbReference type="PANTHER" id="PTHR43612">
    <property type="entry name" value="TRIFUNCTIONAL ENZYME SUBUNIT ALPHA"/>
    <property type="match status" value="1"/>
</dbReference>
<dbReference type="CDD" id="cd06558">
    <property type="entry name" value="crotonase-like"/>
    <property type="match status" value="1"/>
</dbReference>
<dbReference type="Gene3D" id="1.10.1040.50">
    <property type="match status" value="1"/>
</dbReference>
<evidence type="ECO:0000256" key="4">
    <source>
        <dbReference type="ARBA" id="ARBA00009463"/>
    </source>
</evidence>
<feature type="domain" description="3-hydroxyacyl-CoA dehydrogenase C-terminal" evidence="13">
    <location>
        <begin position="517"/>
        <end position="616"/>
    </location>
</feature>
<evidence type="ECO:0000259" key="13">
    <source>
        <dbReference type="Pfam" id="PF00725"/>
    </source>
</evidence>
<evidence type="ECO:0000313" key="16">
    <source>
        <dbReference type="Proteomes" id="UP000574690"/>
    </source>
</evidence>
<dbReference type="Gene3D" id="3.40.50.720">
    <property type="entry name" value="NAD(P)-binding Rossmann-like Domain"/>
    <property type="match status" value="1"/>
</dbReference>
<keyword evidence="8" id="KW-0520">NAD</keyword>
<comment type="caution">
    <text evidence="15">The sequence shown here is derived from an EMBL/GenBank/DDBJ whole genome shotgun (WGS) entry which is preliminary data.</text>
</comment>
<dbReference type="Pfam" id="PF00725">
    <property type="entry name" value="3HCDH"/>
    <property type="match status" value="1"/>
</dbReference>
<name>A0A850BZN6_9ACTN</name>
<sequence length="741" mass="78546">MTETQSQAQTGEQSAVRYDKDADGIVTLTLDDPTAGANTMNELYQQSMAACVERLQDELAADPDGITGVVIASAKKTFFAGGNLKSMAQARPEDAADVFALGEAVKAALRTIELFPRPVVAAINGAALGGGLEIALACNHRIAVDDDSVKIGLPESTLGLLPGGGGVTRVVRMLGLQSALMDVLLPGTQFKPSAAHAKGLVDELVATREELVPAAKAWIKANPEASKNPWDAPGYKMPGGSPSSPALAAFLPAFPALLRKQTKGAVYPAPRAILSAAVEGASVDFDTASRIESRYLTNLIVNQGSKNMIQAFFFDLQAINAGKLRPQGIEPFRAVKVGVLGAGMMGAGIAYSCARAGMQVVLKDVTSEAAEKGKGYSEKLNAKAISRGKLSEEKGRELLDRITPTADPADLAGCDLVIEAVFEDPSLKKKVFAEVTPYVNPDALLCSNTSTLPITELAQGVDRPADFIGLHFFSPVDKMPLVEIIRGEQTSDEALAKAYDVVQQIRKTPIVVNDSRGFYTSRVIGTMVNEGLAMLAEGVHPVSIERAATQDGYPVGPLQLSDELNMELMAKIARATREAAERDGIDYAPHPGSLVVDRMIELGRPSRLKGAGFYEYDESGKRAGLWKGIAEAFPVAEEQIPFQDVKERLMFIEAVETAKCFEEGVIESAAAANIGSIMGIGFPPMTGGAAQFMQGYESAAGEIGLAAFVARADELADRYGDRFRPTAYLRELAASGGSFPA</sequence>
<dbReference type="Pfam" id="PF00378">
    <property type="entry name" value="ECH_1"/>
    <property type="match status" value="1"/>
</dbReference>
<feature type="domain" description="3-hydroxyacyl-CoA dehydrogenase NAD binding" evidence="14">
    <location>
        <begin position="336"/>
        <end position="514"/>
    </location>
</feature>
<evidence type="ECO:0000256" key="8">
    <source>
        <dbReference type="ARBA" id="ARBA00023027"/>
    </source>
</evidence>
<keyword evidence="11" id="KW-0511">Multifunctional enzyme</keyword>
<dbReference type="InterPro" id="IPR006176">
    <property type="entry name" value="3-OHacyl-CoA_DH_NAD-bd"/>
</dbReference>
<evidence type="ECO:0000256" key="9">
    <source>
        <dbReference type="ARBA" id="ARBA00023098"/>
    </source>
</evidence>
<dbReference type="InterPro" id="IPR001753">
    <property type="entry name" value="Enoyl-CoA_hydra/iso"/>
</dbReference>
<dbReference type="Proteomes" id="UP000574690">
    <property type="component" value="Unassembled WGS sequence"/>
</dbReference>
<organism evidence="15 16">
    <name type="scientific">Glycomyces artemisiae</name>
    <dbReference type="NCBI Taxonomy" id="1076443"/>
    <lineage>
        <taxon>Bacteria</taxon>
        <taxon>Bacillati</taxon>
        <taxon>Actinomycetota</taxon>
        <taxon>Actinomycetes</taxon>
        <taxon>Glycomycetales</taxon>
        <taxon>Glycomycetaceae</taxon>
        <taxon>Glycomyces</taxon>
    </lineage>
</organism>
<dbReference type="SUPFAM" id="SSF51735">
    <property type="entry name" value="NAD(P)-binding Rossmann-fold domains"/>
    <property type="match status" value="1"/>
</dbReference>
<dbReference type="FunFam" id="3.40.50.720:FF:000009">
    <property type="entry name" value="Fatty oxidation complex, alpha subunit"/>
    <property type="match status" value="1"/>
</dbReference>
<dbReference type="InterPro" id="IPR050136">
    <property type="entry name" value="FA_oxidation_alpha_subunit"/>
</dbReference>
<comment type="pathway">
    <text evidence="2">Lipid metabolism; butanoate metabolism.</text>
</comment>
<dbReference type="EMBL" id="JABFXE010000116">
    <property type="protein sequence ID" value="NUQ87354.1"/>
    <property type="molecule type" value="Genomic_DNA"/>
</dbReference>
<proteinExistence type="inferred from homology"/>
<dbReference type="InterPro" id="IPR006108">
    <property type="entry name" value="3HC_DH_C"/>
</dbReference>
<evidence type="ECO:0000256" key="3">
    <source>
        <dbReference type="ARBA" id="ARBA00007005"/>
    </source>
</evidence>
<dbReference type="Gene3D" id="3.90.226.10">
    <property type="entry name" value="2-enoyl-CoA Hydratase, Chain A, domain 1"/>
    <property type="match status" value="1"/>
</dbReference>
<dbReference type="InterPro" id="IPR008927">
    <property type="entry name" value="6-PGluconate_DH-like_C_sf"/>
</dbReference>
<dbReference type="GO" id="GO:0004300">
    <property type="term" value="F:enoyl-CoA hydratase activity"/>
    <property type="evidence" value="ECO:0007669"/>
    <property type="project" value="TreeGrafter"/>
</dbReference>
<dbReference type="Pfam" id="PF02737">
    <property type="entry name" value="3HCDH_N"/>
    <property type="match status" value="1"/>
</dbReference>
<comment type="similarity">
    <text evidence="3">In the central section; belongs to the 3-hydroxyacyl-CoA dehydrogenase family.</text>
</comment>
<evidence type="ECO:0000256" key="12">
    <source>
        <dbReference type="ARBA" id="ARBA00049556"/>
    </source>
</evidence>
<dbReference type="PANTHER" id="PTHR43612:SF3">
    <property type="entry name" value="TRIFUNCTIONAL ENZYME SUBUNIT ALPHA, MITOCHONDRIAL"/>
    <property type="match status" value="1"/>
</dbReference>
<evidence type="ECO:0000313" key="15">
    <source>
        <dbReference type="EMBL" id="NUQ87354.1"/>
    </source>
</evidence>
<keyword evidence="9" id="KW-0443">Lipid metabolism</keyword>
<dbReference type="InterPro" id="IPR036291">
    <property type="entry name" value="NAD(P)-bd_dom_sf"/>
</dbReference>
<evidence type="ECO:0000256" key="2">
    <source>
        <dbReference type="ARBA" id="ARBA00005086"/>
    </source>
</evidence>
<evidence type="ECO:0000256" key="7">
    <source>
        <dbReference type="ARBA" id="ARBA00023002"/>
    </source>
</evidence>
<evidence type="ECO:0000256" key="11">
    <source>
        <dbReference type="ARBA" id="ARBA00023268"/>
    </source>
</evidence>
<keyword evidence="7" id="KW-0560">Oxidoreductase</keyword>
<dbReference type="AlphaFoldDB" id="A0A850BZN6"/>
<dbReference type="GO" id="GO:0070403">
    <property type="term" value="F:NAD+ binding"/>
    <property type="evidence" value="ECO:0007669"/>
    <property type="project" value="InterPro"/>
</dbReference>
<keyword evidence="6" id="KW-0442">Lipid degradation</keyword>
<dbReference type="UniPathway" id="UPA00659"/>